<reference evidence="7 9" key="1">
    <citation type="submission" date="2017-09" db="EMBL/GenBank/DDBJ databases">
        <title>Genomics of the genus Arcobacter.</title>
        <authorList>
            <person name="Perez-Cataluna A."/>
            <person name="Figueras M.J."/>
            <person name="Salas-Masso N."/>
        </authorList>
    </citation>
    <scope>NUCLEOTIDE SEQUENCE [LARGE SCALE GENOMIC DNA]</scope>
    <source>
        <strain evidence="7 9">CECT 7837</strain>
    </source>
</reference>
<dbReference type="KEGG" id="aell:AELL_0067"/>
<dbReference type="SUPFAM" id="SSF46626">
    <property type="entry name" value="Cytochrome c"/>
    <property type="match status" value="1"/>
</dbReference>
<dbReference type="Proteomes" id="UP000290588">
    <property type="component" value="Unassembled WGS sequence"/>
</dbReference>
<dbReference type="OrthoDB" id="14888at2"/>
<keyword evidence="2 4" id="KW-0479">Metal-binding</keyword>
<dbReference type="GO" id="GO:0009055">
    <property type="term" value="F:electron transfer activity"/>
    <property type="evidence" value="ECO:0007669"/>
    <property type="project" value="InterPro"/>
</dbReference>
<keyword evidence="1 4" id="KW-0349">Heme</keyword>
<evidence type="ECO:0000256" key="4">
    <source>
        <dbReference type="PROSITE-ProRule" id="PRU00433"/>
    </source>
</evidence>
<evidence type="ECO:0000313" key="9">
    <source>
        <dbReference type="Proteomes" id="UP000290588"/>
    </source>
</evidence>
<organism evidence="7 9">
    <name type="scientific">Arcobacter ellisii</name>
    <dbReference type="NCBI Taxonomy" id="913109"/>
    <lineage>
        <taxon>Bacteria</taxon>
        <taxon>Pseudomonadati</taxon>
        <taxon>Campylobacterota</taxon>
        <taxon>Epsilonproteobacteria</taxon>
        <taxon>Campylobacterales</taxon>
        <taxon>Arcobacteraceae</taxon>
        <taxon>Arcobacter</taxon>
    </lineage>
</organism>
<dbReference type="InterPro" id="IPR009056">
    <property type="entry name" value="Cyt_c-like_dom"/>
</dbReference>
<evidence type="ECO:0000256" key="3">
    <source>
        <dbReference type="ARBA" id="ARBA00023004"/>
    </source>
</evidence>
<dbReference type="EMBL" id="NXIG01000001">
    <property type="protein sequence ID" value="RXI32970.1"/>
    <property type="molecule type" value="Genomic_DNA"/>
</dbReference>
<dbReference type="RefSeq" id="WP_118916028.1">
    <property type="nucleotide sequence ID" value="NZ_CP032097.1"/>
</dbReference>
<evidence type="ECO:0000259" key="5">
    <source>
        <dbReference type="PROSITE" id="PS51007"/>
    </source>
</evidence>
<gene>
    <name evidence="6" type="ORF">AELL_0067</name>
    <name evidence="7" type="ORF">CP962_00765</name>
</gene>
<dbReference type="EMBL" id="CP032097">
    <property type="protein sequence ID" value="AXX93774.1"/>
    <property type="molecule type" value="Genomic_DNA"/>
</dbReference>
<reference evidence="6 8" key="2">
    <citation type="submission" date="2018-08" db="EMBL/GenBank/DDBJ databases">
        <title>Complete genome of the Arcobacter ellisii type strain LMG 26155.</title>
        <authorList>
            <person name="Miller W.G."/>
            <person name="Yee E."/>
            <person name="Bono J.L."/>
        </authorList>
    </citation>
    <scope>NUCLEOTIDE SEQUENCE [LARGE SCALE GENOMIC DNA]</scope>
    <source>
        <strain evidence="6 8">LMG 26155</strain>
    </source>
</reference>
<evidence type="ECO:0000313" key="8">
    <source>
        <dbReference type="Proteomes" id="UP000262582"/>
    </source>
</evidence>
<dbReference type="Gene3D" id="1.10.760.10">
    <property type="entry name" value="Cytochrome c-like domain"/>
    <property type="match status" value="1"/>
</dbReference>
<evidence type="ECO:0000313" key="6">
    <source>
        <dbReference type="EMBL" id="AXX93774.1"/>
    </source>
</evidence>
<feature type="domain" description="Cytochrome c" evidence="5">
    <location>
        <begin position="26"/>
        <end position="147"/>
    </location>
</feature>
<evidence type="ECO:0000256" key="2">
    <source>
        <dbReference type="ARBA" id="ARBA00022723"/>
    </source>
</evidence>
<proteinExistence type="predicted"/>
<name>A0A347U4J6_9BACT</name>
<evidence type="ECO:0000256" key="1">
    <source>
        <dbReference type="ARBA" id="ARBA00022617"/>
    </source>
</evidence>
<dbReference type="GO" id="GO:0020037">
    <property type="term" value="F:heme binding"/>
    <property type="evidence" value="ECO:0007669"/>
    <property type="project" value="InterPro"/>
</dbReference>
<dbReference type="PROSITE" id="PS51007">
    <property type="entry name" value="CYTC"/>
    <property type="match status" value="1"/>
</dbReference>
<protein>
    <recommendedName>
        <fullName evidence="5">Cytochrome c domain-containing protein</fullName>
    </recommendedName>
</protein>
<dbReference type="InterPro" id="IPR036909">
    <property type="entry name" value="Cyt_c-like_dom_sf"/>
</dbReference>
<sequence>MKTIVSLFVFLSAVFASELPEEFDKLLYEKGEKVFEKKCMECHEKYMDIPLLMKNFIEENNKLLNLKAPTGNEISFRLKQQIGSRDDMEFHLHQTNDFLKDYLYNPDLSKTICLEGVIRHFKVMPSMKGKITEEEIEEVNHFLYFLEGFNGVNNYFHKEELELK</sequence>
<dbReference type="Proteomes" id="UP000262582">
    <property type="component" value="Chromosome"/>
</dbReference>
<accession>A0A347U4J6</accession>
<keyword evidence="3 4" id="KW-0408">Iron</keyword>
<dbReference type="AlphaFoldDB" id="A0A347U4J6"/>
<dbReference type="GO" id="GO:0046872">
    <property type="term" value="F:metal ion binding"/>
    <property type="evidence" value="ECO:0007669"/>
    <property type="project" value="UniProtKB-KW"/>
</dbReference>
<keyword evidence="8" id="KW-1185">Reference proteome</keyword>
<evidence type="ECO:0000313" key="7">
    <source>
        <dbReference type="EMBL" id="RXI32970.1"/>
    </source>
</evidence>